<feature type="domain" description="WRKY19-like zinc finger" evidence="2">
    <location>
        <begin position="184"/>
        <end position="207"/>
    </location>
</feature>
<dbReference type="InterPro" id="IPR056866">
    <property type="entry name" value="Znf_WRKY19"/>
</dbReference>
<gene>
    <name evidence="3" type="ORF">Ae201684_005275</name>
</gene>
<comment type="caution">
    <text evidence="3">The sequence shown here is derived from an EMBL/GenBank/DDBJ whole genome shotgun (WGS) entry which is preliminary data.</text>
</comment>
<name>A0A6G0XG69_9STRA</name>
<dbReference type="AlphaFoldDB" id="A0A6G0XG69"/>
<evidence type="ECO:0000313" key="3">
    <source>
        <dbReference type="EMBL" id="KAF0739095.1"/>
    </source>
</evidence>
<feature type="domain" description="WRKY19-like zinc finger" evidence="2">
    <location>
        <begin position="163"/>
        <end position="183"/>
    </location>
</feature>
<dbReference type="Proteomes" id="UP000481153">
    <property type="component" value="Unassembled WGS sequence"/>
</dbReference>
<protein>
    <recommendedName>
        <fullName evidence="2">WRKY19-like zinc finger domain-containing protein</fullName>
    </recommendedName>
</protein>
<evidence type="ECO:0000259" key="2">
    <source>
        <dbReference type="Pfam" id="PF24906"/>
    </source>
</evidence>
<feature type="domain" description="WRKY19-like zinc finger" evidence="2">
    <location>
        <begin position="208"/>
        <end position="231"/>
    </location>
</feature>
<evidence type="ECO:0000313" key="4">
    <source>
        <dbReference type="Proteomes" id="UP000481153"/>
    </source>
</evidence>
<keyword evidence="4" id="KW-1185">Reference proteome</keyword>
<reference evidence="3 4" key="1">
    <citation type="submission" date="2019-07" db="EMBL/GenBank/DDBJ databases">
        <title>Genomics analysis of Aphanomyces spp. identifies a new class of oomycete effector associated with host adaptation.</title>
        <authorList>
            <person name="Gaulin E."/>
        </authorList>
    </citation>
    <scope>NUCLEOTIDE SEQUENCE [LARGE SCALE GENOMIC DNA]</scope>
    <source>
        <strain evidence="3 4">ATCC 201684</strain>
    </source>
</reference>
<feature type="domain" description="WRKY19-like zinc finger" evidence="2">
    <location>
        <begin position="232"/>
        <end position="255"/>
    </location>
</feature>
<organism evidence="3 4">
    <name type="scientific">Aphanomyces euteiches</name>
    <dbReference type="NCBI Taxonomy" id="100861"/>
    <lineage>
        <taxon>Eukaryota</taxon>
        <taxon>Sar</taxon>
        <taxon>Stramenopiles</taxon>
        <taxon>Oomycota</taxon>
        <taxon>Saprolegniomycetes</taxon>
        <taxon>Saprolegniales</taxon>
        <taxon>Verrucalvaceae</taxon>
        <taxon>Aphanomyces</taxon>
    </lineage>
</organism>
<dbReference type="PANTHER" id="PTHR31827">
    <property type="entry name" value="EMB|CAB89363.1"/>
    <property type="match status" value="1"/>
</dbReference>
<dbReference type="EMBL" id="VJMJ01000067">
    <property type="protein sequence ID" value="KAF0739095.1"/>
    <property type="molecule type" value="Genomic_DNA"/>
</dbReference>
<feature type="domain" description="WRKY19-like zinc finger" evidence="2">
    <location>
        <begin position="256"/>
        <end position="279"/>
    </location>
</feature>
<proteinExistence type="predicted"/>
<feature type="region of interest" description="Disordered" evidence="1">
    <location>
        <begin position="133"/>
        <end position="153"/>
    </location>
</feature>
<dbReference type="VEuPathDB" id="FungiDB:AeMF1_016000"/>
<evidence type="ECO:0000256" key="1">
    <source>
        <dbReference type="SAM" id="MobiDB-lite"/>
    </source>
</evidence>
<dbReference type="Pfam" id="PF24906">
    <property type="entry name" value="Zf_WRKY19"/>
    <property type="match status" value="5"/>
</dbReference>
<accession>A0A6G0XG69</accession>
<sequence>MEYSFQIHPEAVNMSDHIVNDEMNLLWDSTVVPPIAPLPVAAPPPIKLFHEPKVTMIPTIPHTFPKESLEPMAFNPLHVNQILTHFPELHPMDGTFLRSAFENIETLPSNHPPRGQLQKEIPDVHSAPVSVEVLSPQSKDTRPAVRPSVGTTTTTTGGKQIICQVPNCGRRVRSKGFCKAHGGGRKCILPGCNKSAQNGDYCIGHGGGKECSHPGCAKAAQSHGLCKAHGGGARCKHPNCMKSSQGGGYCRAHGGGKRCQAPNCTKGAQRGNFCATHGGFRNCQVTGCVRTDRGGGYCEVHRRDKLCTAKGCKKLSKNNGLCTLHLRRSEKEGKRPTPITSTSTSYLLPATMTIGTF</sequence>
<dbReference type="PANTHER" id="PTHR31827:SF1">
    <property type="entry name" value="EMB|CAB89363.1"/>
    <property type="match status" value="1"/>
</dbReference>